<keyword evidence="3" id="KW-1185">Reference proteome</keyword>
<dbReference type="EMBL" id="JANAVB010003663">
    <property type="protein sequence ID" value="KAJ6849182.1"/>
    <property type="molecule type" value="Genomic_DNA"/>
</dbReference>
<sequence>MVSEANALRGALLLWGDICDVDGSVGVGCCLVAGVGGDGSGGDHGAGGIWWLGLWGRSELVRLWSDGLVAVERKELGRSFVAVGVDLGMNGARGSDHRRWPIAWRRRDGPAGGARQRGWRAAERERE</sequence>
<feature type="region of interest" description="Disordered" evidence="1">
    <location>
        <begin position="107"/>
        <end position="127"/>
    </location>
</feature>
<name>A0AAX6I7H5_IRIPA</name>
<dbReference type="Proteomes" id="UP001140949">
    <property type="component" value="Unassembled WGS sequence"/>
</dbReference>
<gene>
    <name evidence="2" type="ORF">M6B38_270825</name>
</gene>
<evidence type="ECO:0000256" key="1">
    <source>
        <dbReference type="SAM" id="MobiDB-lite"/>
    </source>
</evidence>
<dbReference type="AlphaFoldDB" id="A0AAX6I7H5"/>
<protein>
    <submittedName>
        <fullName evidence="2">Extensin</fullName>
    </submittedName>
</protein>
<accession>A0AAX6I7H5</accession>
<reference evidence="2" key="2">
    <citation type="submission" date="2023-04" db="EMBL/GenBank/DDBJ databases">
        <authorList>
            <person name="Bruccoleri R.E."/>
            <person name="Oakeley E.J."/>
            <person name="Faust A.-M."/>
            <person name="Dessus-Babus S."/>
            <person name="Altorfer M."/>
            <person name="Burckhardt D."/>
            <person name="Oertli M."/>
            <person name="Naumann U."/>
            <person name="Petersen F."/>
            <person name="Wong J."/>
        </authorList>
    </citation>
    <scope>NUCLEOTIDE SEQUENCE</scope>
    <source>
        <strain evidence="2">GSM-AAB239-AS_SAM_17_03QT</strain>
        <tissue evidence="2">Leaf</tissue>
    </source>
</reference>
<evidence type="ECO:0000313" key="3">
    <source>
        <dbReference type="Proteomes" id="UP001140949"/>
    </source>
</evidence>
<evidence type="ECO:0000313" key="2">
    <source>
        <dbReference type="EMBL" id="KAJ6849182.1"/>
    </source>
</evidence>
<comment type="caution">
    <text evidence="2">The sequence shown here is derived from an EMBL/GenBank/DDBJ whole genome shotgun (WGS) entry which is preliminary data.</text>
</comment>
<organism evidence="2 3">
    <name type="scientific">Iris pallida</name>
    <name type="common">Sweet iris</name>
    <dbReference type="NCBI Taxonomy" id="29817"/>
    <lineage>
        <taxon>Eukaryota</taxon>
        <taxon>Viridiplantae</taxon>
        <taxon>Streptophyta</taxon>
        <taxon>Embryophyta</taxon>
        <taxon>Tracheophyta</taxon>
        <taxon>Spermatophyta</taxon>
        <taxon>Magnoliopsida</taxon>
        <taxon>Liliopsida</taxon>
        <taxon>Asparagales</taxon>
        <taxon>Iridaceae</taxon>
        <taxon>Iridoideae</taxon>
        <taxon>Irideae</taxon>
        <taxon>Iris</taxon>
    </lineage>
</organism>
<proteinExistence type="predicted"/>
<reference evidence="2" key="1">
    <citation type="journal article" date="2023" name="GigaByte">
        <title>Genome assembly of the bearded iris, Iris pallida Lam.</title>
        <authorList>
            <person name="Bruccoleri R.E."/>
            <person name="Oakeley E.J."/>
            <person name="Faust A.M.E."/>
            <person name="Altorfer M."/>
            <person name="Dessus-Babus S."/>
            <person name="Burckhardt D."/>
            <person name="Oertli M."/>
            <person name="Naumann U."/>
            <person name="Petersen F."/>
            <person name="Wong J."/>
        </authorList>
    </citation>
    <scope>NUCLEOTIDE SEQUENCE</scope>
    <source>
        <strain evidence="2">GSM-AAB239-AS_SAM_17_03QT</strain>
    </source>
</reference>